<dbReference type="EMBL" id="JASHIF010000011">
    <property type="protein sequence ID" value="MDI9860458.1"/>
    <property type="molecule type" value="Genomic_DNA"/>
</dbReference>
<evidence type="ECO:0000313" key="2">
    <source>
        <dbReference type="Proteomes" id="UP001236507"/>
    </source>
</evidence>
<sequence>MKNLLPCSLLLITSFFFSCKSEETALPVDRTNGLNTVKQLERLTKDLSVSDSIIIYNNKNSQILKLGISKPVYYEYYMLINGQEIDLTYALVTSVSPKYVGNFRYMEVVIYIKEPIPYTPIRR</sequence>
<name>A0ABT6YBF5_9BACT</name>
<reference evidence="1 2" key="1">
    <citation type="submission" date="2023-05" db="EMBL/GenBank/DDBJ databases">
        <title>Novel species of genus Flectobacillus isolated from stream in China.</title>
        <authorList>
            <person name="Lu H."/>
        </authorList>
    </citation>
    <scope>NUCLEOTIDE SEQUENCE [LARGE SCALE GENOMIC DNA]</scope>
    <source>
        <strain evidence="1 2">KCTC 42575</strain>
    </source>
</reference>
<gene>
    <name evidence="1" type="ORF">QM524_14690</name>
</gene>
<accession>A0ABT6YBF5</accession>
<dbReference type="Proteomes" id="UP001236507">
    <property type="component" value="Unassembled WGS sequence"/>
</dbReference>
<dbReference type="RefSeq" id="WP_283345162.1">
    <property type="nucleotide sequence ID" value="NZ_JASHIF010000011.1"/>
</dbReference>
<proteinExistence type="predicted"/>
<dbReference type="PROSITE" id="PS51257">
    <property type="entry name" value="PROKAR_LIPOPROTEIN"/>
    <property type="match status" value="1"/>
</dbReference>
<comment type="caution">
    <text evidence="1">The sequence shown here is derived from an EMBL/GenBank/DDBJ whole genome shotgun (WGS) entry which is preliminary data.</text>
</comment>
<keyword evidence="2" id="KW-1185">Reference proteome</keyword>
<protein>
    <submittedName>
        <fullName evidence="1">Uncharacterized protein</fullName>
    </submittedName>
</protein>
<organism evidence="1 2">
    <name type="scientific">Flectobacillus roseus</name>
    <dbReference type="NCBI Taxonomy" id="502259"/>
    <lineage>
        <taxon>Bacteria</taxon>
        <taxon>Pseudomonadati</taxon>
        <taxon>Bacteroidota</taxon>
        <taxon>Cytophagia</taxon>
        <taxon>Cytophagales</taxon>
        <taxon>Flectobacillaceae</taxon>
        <taxon>Flectobacillus</taxon>
    </lineage>
</organism>
<evidence type="ECO:0000313" key="1">
    <source>
        <dbReference type="EMBL" id="MDI9860458.1"/>
    </source>
</evidence>